<feature type="region of interest" description="Disordered" evidence="1">
    <location>
        <begin position="105"/>
        <end position="144"/>
    </location>
</feature>
<dbReference type="RefSeq" id="WP_074446515.1">
    <property type="nucleotide sequence ID" value="NZ_FMBM01000003.1"/>
</dbReference>
<comment type="caution">
    <text evidence="3">The sequence shown here is derived from an EMBL/GenBank/DDBJ whole genome shotgun (WGS) entry which is preliminary data.</text>
</comment>
<dbReference type="InterPro" id="IPR007486">
    <property type="entry name" value="YebE"/>
</dbReference>
<keyword evidence="6" id="KW-1185">Reference proteome</keyword>
<protein>
    <submittedName>
        <fullName evidence="4">Uncharacterized membrane protein YebE, DUF533 family</fullName>
    </submittedName>
</protein>
<dbReference type="OrthoDB" id="5459344at2"/>
<dbReference type="Proteomes" id="UP000050497">
    <property type="component" value="Unassembled WGS sequence"/>
</dbReference>
<proteinExistence type="predicted"/>
<keyword evidence="2" id="KW-1133">Transmembrane helix</keyword>
<dbReference type="SUPFAM" id="SSF158682">
    <property type="entry name" value="TerB-like"/>
    <property type="match status" value="1"/>
</dbReference>
<feature type="compositionally biased region" description="Gly residues" evidence="1">
    <location>
        <begin position="41"/>
        <end position="50"/>
    </location>
</feature>
<dbReference type="EMBL" id="FMBM01000003">
    <property type="protein sequence ID" value="SCC82738.1"/>
    <property type="molecule type" value="Genomic_DNA"/>
</dbReference>
<dbReference type="Gene3D" id="1.10.3680.10">
    <property type="entry name" value="TerB-like"/>
    <property type="match status" value="1"/>
</dbReference>
<feature type="compositionally biased region" description="Low complexity" evidence="1">
    <location>
        <begin position="111"/>
        <end position="121"/>
    </location>
</feature>
<sequence length="261" mass="26482">MFDARRLLDQVLNSAQTGDLSQVMGQFGQQGQGQGQAPTGPAGGATSGGTGMGKLATGALAGGVVGMLMGNKKARKMVGRTAGTALTLGGLAAVGALAYTAWQRRSGGGQPAPAQAAPAQAHSGPALLTPPADSPFSPAQAPGGEDNLARGVLVAMIQGAKADGHIDAEEQTRIFGHLDNLGLDAEAKAFVMDELAAPQDINRVRHYADRPEVGAELYAASLLAMDPDTPTERRYLTELAAALGIDPGLAAEIEQTVAVHA</sequence>
<dbReference type="PATRIC" id="fig|1653334.4.peg.1838"/>
<dbReference type="STRING" id="1653334.GA0071312_3748"/>
<dbReference type="AlphaFoldDB" id="A0A0P7XB66"/>
<dbReference type="Pfam" id="PF04391">
    <property type="entry name" value="DUF533"/>
    <property type="match status" value="1"/>
</dbReference>
<organism evidence="3 5">
    <name type="scientific">Saliniramus fredricksonii</name>
    <dbReference type="NCBI Taxonomy" id="1653334"/>
    <lineage>
        <taxon>Bacteria</taxon>
        <taxon>Pseudomonadati</taxon>
        <taxon>Pseudomonadota</taxon>
        <taxon>Alphaproteobacteria</taxon>
        <taxon>Hyphomicrobiales</taxon>
        <taxon>Salinarimonadaceae</taxon>
        <taxon>Saliniramus</taxon>
    </lineage>
</organism>
<evidence type="ECO:0000313" key="3">
    <source>
        <dbReference type="EMBL" id="KPQ12587.1"/>
    </source>
</evidence>
<evidence type="ECO:0000313" key="5">
    <source>
        <dbReference type="Proteomes" id="UP000050497"/>
    </source>
</evidence>
<accession>A0A0P7XB66</accession>
<dbReference type="CDD" id="cd07178">
    <property type="entry name" value="terB_like_YebE"/>
    <property type="match status" value="1"/>
</dbReference>
<evidence type="ECO:0000313" key="6">
    <source>
        <dbReference type="Proteomes" id="UP000182800"/>
    </source>
</evidence>
<dbReference type="InterPro" id="IPR029024">
    <property type="entry name" value="TerB-like"/>
</dbReference>
<evidence type="ECO:0000256" key="2">
    <source>
        <dbReference type="SAM" id="Phobius"/>
    </source>
</evidence>
<keyword evidence="2" id="KW-0472">Membrane</keyword>
<feature type="transmembrane region" description="Helical" evidence="2">
    <location>
        <begin position="82"/>
        <end position="102"/>
    </location>
</feature>
<dbReference type="EMBL" id="LJSX01000001">
    <property type="protein sequence ID" value="KPQ12587.1"/>
    <property type="molecule type" value="Genomic_DNA"/>
</dbReference>
<keyword evidence="2" id="KW-0812">Transmembrane</keyword>
<evidence type="ECO:0000256" key="1">
    <source>
        <dbReference type="SAM" id="MobiDB-lite"/>
    </source>
</evidence>
<reference evidence="4 6" key="2">
    <citation type="submission" date="2016-08" db="EMBL/GenBank/DDBJ databases">
        <authorList>
            <person name="Varghese N."/>
            <person name="Submissions Spin"/>
        </authorList>
    </citation>
    <scope>NUCLEOTIDE SEQUENCE [LARGE SCALE GENOMIC DNA]</scope>
    <source>
        <strain evidence="4 6">HL-109</strain>
    </source>
</reference>
<dbReference type="Proteomes" id="UP000182800">
    <property type="component" value="Unassembled WGS sequence"/>
</dbReference>
<gene>
    <name evidence="4" type="ORF">GA0071312_3748</name>
    <name evidence="3" type="ORF">HLUCCO17_00400</name>
</gene>
<feature type="region of interest" description="Disordered" evidence="1">
    <location>
        <begin position="26"/>
        <end position="50"/>
    </location>
</feature>
<reference evidence="3 5" key="1">
    <citation type="submission" date="2015-09" db="EMBL/GenBank/DDBJ databases">
        <title>Identification and resolution of microdiversity through metagenomic sequencing of parallel consortia.</title>
        <authorList>
            <person name="Nelson W.C."/>
            <person name="Romine M.F."/>
            <person name="Lindemann S.R."/>
        </authorList>
    </citation>
    <scope>NUCLEOTIDE SEQUENCE [LARGE SCALE GENOMIC DNA]</scope>
    <source>
        <strain evidence="3">HL-109</strain>
    </source>
</reference>
<evidence type="ECO:0000313" key="4">
    <source>
        <dbReference type="EMBL" id="SCC82738.1"/>
    </source>
</evidence>
<name>A0A0P7XB66_9HYPH</name>